<dbReference type="InterPro" id="IPR006626">
    <property type="entry name" value="PbH1"/>
</dbReference>
<dbReference type="Proteomes" id="UP000468650">
    <property type="component" value="Unassembled WGS sequence"/>
</dbReference>
<proteinExistence type="predicted"/>
<evidence type="ECO:0000313" key="5">
    <source>
        <dbReference type="Proteomes" id="UP000468650"/>
    </source>
</evidence>
<reference evidence="4 5" key="1">
    <citation type="submission" date="2019-09" db="EMBL/GenBank/DDBJ databases">
        <title>Genomes of family Cryomorphaceae.</title>
        <authorList>
            <person name="Bowman J.P."/>
        </authorList>
    </citation>
    <scope>NUCLEOTIDE SEQUENCE [LARGE SCALE GENOMIC DNA]</scope>
    <source>
        <strain evidence="4 5">LMG 25704</strain>
    </source>
</reference>
<dbReference type="PANTHER" id="PTHR11319:SF35">
    <property type="entry name" value="OUTER MEMBRANE PROTEIN PMPC-RELATED"/>
    <property type="match status" value="1"/>
</dbReference>
<keyword evidence="1 2" id="KW-0732">Signal</keyword>
<feature type="domain" description="Secretion system C-terminal sorting" evidence="3">
    <location>
        <begin position="624"/>
        <end position="691"/>
    </location>
</feature>
<comment type="caution">
    <text evidence="4">The sequence shown here is derived from an EMBL/GenBank/DDBJ whole genome shotgun (WGS) entry which is preliminary data.</text>
</comment>
<dbReference type="SMART" id="SM00710">
    <property type="entry name" value="PbH1"/>
    <property type="match status" value="6"/>
</dbReference>
<dbReference type="OrthoDB" id="1391570at2"/>
<name>A0A6N6RIU3_9FLAO</name>
<evidence type="ECO:0000256" key="1">
    <source>
        <dbReference type="ARBA" id="ARBA00022729"/>
    </source>
</evidence>
<protein>
    <submittedName>
        <fullName evidence="4">T9SS type A sorting domain-containing protein</fullName>
    </submittedName>
</protein>
<dbReference type="RefSeq" id="WP_151668419.1">
    <property type="nucleotide sequence ID" value="NZ_WBVO01000015.1"/>
</dbReference>
<dbReference type="EMBL" id="WBVO01000015">
    <property type="protein sequence ID" value="KAB2805369.1"/>
    <property type="molecule type" value="Genomic_DNA"/>
</dbReference>
<sequence>MKNLFLSIVALFATASISAQTVTNLNDSGPGSLRGEILAASPGDVISLSPSLLANGSDTLTLQSDIIINKGLTIQGINTATDTLYINGGKHTRLFYVDITGGSNRHLKFKNLTLINGRDTVSTSDGHGGALLVLNADSVTIEDCHFEGNENNNGGDGGACHITGAHVKIVRSSFVRNRISNCTSICLGGGVYIYQGSTFIDSSSFRGQTSEYDGAGLFVWDSPLRCLNSEFIKNRNLTIHTTTTIGGAIFSWGEKVFIDKCIFKQNEAGSTGSAVDVWKSANDVLDGDSVTNCLFEANRIINSSSAGGTLTANRMYVSGSSFINNISASSAAALFCRDCELVNSTISGNTSTSDGVILVKGDCLLQNVSIVNNSGTNGVITYSLFNSPIDTVTIKGCIIAGNSSPDGVHNVYLESQGYNVLYDSPSSAQPTDIVGVTSGLNMEPLAMNGGLYPTHIPMVNSPAYNAGDSTDFSPAQNGPIFGRRDIGAAERGIISYDTTLVCGNITWWGNNYNMPGTYSDTAYNPNSIDSVGVLVLYSQDTSIENRNATLVALEQSQGTSYQWVDCANGYSPIAGATDSTFLPTANGSYAVVLTNGSCSDTSDCINYNEVGIKEQSTTPLLTFYPNPTSGSLTLYSPNELPNQLQVLDLSGRTISTIKVSNNEIQLPALTVGIYLLKWEFEGGVVQVDRVVVE</sequence>
<evidence type="ECO:0000259" key="3">
    <source>
        <dbReference type="Pfam" id="PF18962"/>
    </source>
</evidence>
<dbReference type="AlphaFoldDB" id="A0A6N6RIU3"/>
<dbReference type="InterPro" id="IPR026444">
    <property type="entry name" value="Secre_tail"/>
</dbReference>
<evidence type="ECO:0000256" key="2">
    <source>
        <dbReference type="SAM" id="SignalP"/>
    </source>
</evidence>
<feature type="chain" id="PRO_5026798464" evidence="2">
    <location>
        <begin position="22"/>
        <end position="693"/>
    </location>
</feature>
<dbReference type="SUPFAM" id="SSF51126">
    <property type="entry name" value="Pectin lyase-like"/>
    <property type="match status" value="2"/>
</dbReference>
<gene>
    <name evidence="4" type="ORF">F8C67_13620</name>
</gene>
<feature type="signal peptide" evidence="2">
    <location>
        <begin position="1"/>
        <end position="21"/>
    </location>
</feature>
<dbReference type="NCBIfam" id="TIGR04183">
    <property type="entry name" value="Por_Secre_tail"/>
    <property type="match status" value="1"/>
</dbReference>
<accession>A0A6N6RIU3</accession>
<dbReference type="PANTHER" id="PTHR11319">
    <property type="entry name" value="G PROTEIN-COUPLED RECEPTOR-RELATED"/>
    <property type="match status" value="1"/>
</dbReference>
<organism evidence="4 5">
    <name type="scientific">Phaeocystidibacter luteus</name>
    <dbReference type="NCBI Taxonomy" id="911197"/>
    <lineage>
        <taxon>Bacteria</taxon>
        <taxon>Pseudomonadati</taxon>
        <taxon>Bacteroidota</taxon>
        <taxon>Flavobacteriia</taxon>
        <taxon>Flavobacteriales</taxon>
        <taxon>Phaeocystidibacteraceae</taxon>
        <taxon>Phaeocystidibacter</taxon>
    </lineage>
</organism>
<dbReference type="Pfam" id="PF18962">
    <property type="entry name" value="Por_Secre_tail"/>
    <property type="match status" value="1"/>
</dbReference>
<keyword evidence="5" id="KW-1185">Reference proteome</keyword>
<evidence type="ECO:0000313" key="4">
    <source>
        <dbReference type="EMBL" id="KAB2805369.1"/>
    </source>
</evidence>
<dbReference type="InterPro" id="IPR011050">
    <property type="entry name" value="Pectin_lyase_fold/virulence"/>
</dbReference>